<organism evidence="1 2">
    <name type="scientific">Aureobasidium namibiae CBS 147.97</name>
    <dbReference type="NCBI Taxonomy" id="1043004"/>
    <lineage>
        <taxon>Eukaryota</taxon>
        <taxon>Fungi</taxon>
        <taxon>Dikarya</taxon>
        <taxon>Ascomycota</taxon>
        <taxon>Pezizomycotina</taxon>
        <taxon>Dothideomycetes</taxon>
        <taxon>Dothideomycetidae</taxon>
        <taxon>Dothideales</taxon>
        <taxon>Saccotheciaceae</taxon>
        <taxon>Aureobasidium</taxon>
    </lineage>
</organism>
<dbReference type="EMBL" id="KL584727">
    <property type="protein sequence ID" value="KEQ68666.1"/>
    <property type="molecule type" value="Genomic_DNA"/>
</dbReference>
<dbReference type="GeneID" id="25414327"/>
<dbReference type="HOGENOM" id="CLU_1377856_0_0_1"/>
<dbReference type="RefSeq" id="XP_013422839.1">
    <property type="nucleotide sequence ID" value="XM_013567385.1"/>
</dbReference>
<evidence type="ECO:0000313" key="2">
    <source>
        <dbReference type="Proteomes" id="UP000027730"/>
    </source>
</evidence>
<name>A0A074X234_9PEZI</name>
<gene>
    <name evidence="1" type="ORF">M436DRAFT_67980</name>
</gene>
<keyword evidence="2" id="KW-1185">Reference proteome</keyword>
<dbReference type="AlphaFoldDB" id="A0A074X234"/>
<reference evidence="1 2" key="1">
    <citation type="journal article" date="2014" name="BMC Genomics">
        <title>Genome sequencing of four Aureobasidium pullulans varieties: biotechnological potential, stress tolerance, and description of new species.</title>
        <authorList>
            <person name="Gostin Ar C."/>
            <person name="Ohm R.A."/>
            <person name="Kogej T."/>
            <person name="Sonjak S."/>
            <person name="Turk M."/>
            <person name="Zajc J."/>
            <person name="Zalar P."/>
            <person name="Grube M."/>
            <person name="Sun H."/>
            <person name="Han J."/>
            <person name="Sharma A."/>
            <person name="Chiniquy J."/>
            <person name="Ngan C.Y."/>
            <person name="Lipzen A."/>
            <person name="Barry K."/>
            <person name="Grigoriev I.V."/>
            <person name="Gunde-Cimerman N."/>
        </authorList>
    </citation>
    <scope>NUCLEOTIDE SEQUENCE [LARGE SCALE GENOMIC DNA]</scope>
    <source>
        <strain evidence="1 2">CBS 147.97</strain>
    </source>
</reference>
<sequence length="198" mass="22505">MCSSIYSKNVRPESCEPHIFTAGQRMVRNPVSSLSSSEGSIKNSGIGLTAGRIQGATMRRGFRALSKDTAPFGDWNAIFRRQNAFYVDETEGHRWVALDGSDLEVLQYDHRERYLELDGIGYGRLWTLPGMTKVKRIVIDDDQLSNAWKDNLRTLSFQIKGMRQALPACPLMRFEREQVAVYVHGMAMVHVSLMPTRY</sequence>
<protein>
    <submittedName>
        <fullName evidence="1">Uncharacterized protein</fullName>
    </submittedName>
</protein>
<proteinExistence type="predicted"/>
<dbReference type="Proteomes" id="UP000027730">
    <property type="component" value="Unassembled WGS sequence"/>
</dbReference>
<accession>A0A074X234</accession>
<evidence type="ECO:0000313" key="1">
    <source>
        <dbReference type="EMBL" id="KEQ68666.1"/>
    </source>
</evidence>